<gene>
    <name evidence="3" type="ORF">GCM10017620_10770</name>
</gene>
<evidence type="ECO:0000256" key="1">
    <source>
        <dbReference type="ARBA" id="ARBA00023125"/>
    </source>
</evidence>
<feature type="domain" description="HTH cro/C1-type" evidence="2">
    <location>
        <begin position="13"/>
        <end position="67"/>
    </location>
</feature>
<dbReference type="InterPro" id="IPR010982">
    <property type="entry name" value="Lambda_DNA-bd_dom_sf"/>
</dbReference>
<dbReference type="Proteomes" id="UP001143509">
    <property type="component" value="Unassembled WGS sequence"/>
</dbReference>
<keyword evidence="4" id="KW-1185">Reference proteome</keyword>
<accession>A0ABQ5T7W2</accession>
<evidence type="ECO:0000313" key="3">
    <source>
        <dbReference type="EMBL" id="GLK48104.1"/>
    </source>
</evidence>
<evidence type="ECO:0000313" key="4">
    <source>
        <dbReference type="Proteomes" id="UP001143509"/>
    </source>
</evidence>
<comment type="caution">
    <text evidence="3">The sequence shown here is derived from an EMBL/GenBank/DDBJ whole genome shotgun (WGS) entry which is preliminary data.</text>
</comment>
<dbReference type="EMBL" id="BSFD01000002">
    <property type="protein sequence ID" value="GLK48104.1"/>
    <property type="molecule type" value="Genomic_DNA"/>
</dbReference>
<dbReference type="PANTHER" id="PTHR46797:SF1">
    <property type="entry name" value="METHYLPHOSPHONATE SYNTHASE"/>
    <property type="match status" value="1"/>
</dbReference>
<evidence type="ECO:0000259" key="2">
    <source>
        <dbReference type="PROSITE" id="PS50943"/>
    </source>
</evidence>
<dbReference type="SUPFAM" id="SSF47413">
    <property type="entry name" value="lambda repressor-like DNA-binding domains"/>
    <property type="match status" value="1"/>
</dbReference>
<organism evidence="3 4">
    <name type="scientific">Brevundimonas intermedia</name>
    <dbReference type="NCBI Taxonomy" id="74315"/>
    <lineage>
        <taxon>Bacteria</taxon>
        <taxon>Pseudomonadati</taxon>
        <taxon>Pseudomonadota</taxon>
        <taxon>Alphaproteobacteria</taxon>
        <taxon>Caulobacterales</taxon>
        <taxon>Caulobacteraceae</taxon>
        <taxon>Brevundimonas</taxon>
    </lineage>
</organism>
<dbReference type="InterPro" id="IPR001387">
    <property type="entry name" value="Cro/C1-type_HTH"/>
</dbReference>
<dbReference type="PANTHER" id="PTHR46797">
    <property type="entry name" value="HTH-TYPE TRANSCRIPTIONAL REGULATOR"/>
    <property type="match status" value="1"/>
</dbReference>
<protein>
    <submittedName>
        <fullName evidence="3">Transcriptional regulator</fullName>
    </submittedName>
</protein>
<reference evidence="3" key="1">
    <citation type="journal article" date="2014" name="Int. J. Syst. Evol. Microbiol.">
        <title>Complete genome of a new Firmicutes species belonging to the dominant human colonic microbiota ('Ruminococcus bicirculans') reveals two chromosomes and a selective capacity to utilize plant glucans.</title>
        <authorList>
            <consortium name="NISC Comparative Sequencing Program"/>
            <person name="Wegmann U."/>
            <person name="Louis P."/>
            <person name="Goesmann A."/>
            <person name="Henrissat B."/>
            <person name="Duncan S.H."/>
            <person name="Flint H.J."/>
        </authorList>
    </citation>
    <scope>NUCLEOTIDE SEQUENCE</scope>
    <source>
        <strain evidence="3">VKM B-1499</strain>
    </source>
</reference>
<dbReference type="SMART" id="SM00530">
    <property type="entry name" value="HTH_XRE"/>
    <property type="match status" value="1"/>
</dbReference>
<name>A0ABQ5T7W2_9CAUL</name>
<dbReference type="PROSITE" id="PS50943">
    <property type="entry name" value="HTH_CROC1"/>
    <property type="match status" value="1"/>
</dbReference>
<dbReference type="InterPro" id="IPR050807">
    <property type="entry name" value="TransReg_Diox_bact_type"/>
</dbReference>
<keyword evidence="1" id="KW-0238">DNA-binding</keyword>
<dbReference type="CDD" id="cd00093">
    <property type="entry name" value="HTH_XRE"/>
    <property type="match status" value="1"/>
</dbReference>
<proteinExistence type="predicted"/>
<reference evidence="3" key="2">
    <citation type="submission" date="2023-01" db="EMBL/GenBank/DDBJ databases">
        <authorList>
            <person name="Sun Q."/>
            <person name="Evtushenko L."/>
        </authorList>
    </citation>
    <scope>NUCLEOTIDE SEQUENCE</scope>
    <source>
        <strain evidence="3">VKM B-1499</strain>
    </source>
</reference>
<dbReference type="Pfam" id="PF01381">
    <property type="entry name" value="HTH_3"/>
    <property type="match status" value="1"/>
</dbReference>
<dbReference type="Gene3D" id="1.10.260.40">
    <property type="entry name" value="lambda repressor-like DNA-binding domains"/>
    <property type="match status" value="1"/>
</dbReference>
<sequence length="72" mass="7885">MPSVAEPRLVVRLKEVRTAAGLTQQELADRAKLSRKTVNTIENRVFTPSVVVALTLAKALDVPLGDLFELID</sequence>